<sequence length="105" mass="12121">MLYKKLSLLLIVSVLLSSNISYTAGDEQCSNEQTCTVSKSCKCYCSRICEFREKKPEDKCVYVENDPNGKYCYCKEWDRDNYKDRCEWQQSTGTDAQTSNAVLPQ</sequence>
<evidence type="ECO:0000313" key="2">
    <source>
        <dbReference type="EMBL" id="KIX85000.1"/>
    </source>
</evidence>
<keyword evidence="1" id="KW-0732">Signal</keyword>
<dbReference type="Proteomes" id="UP000032214">
    <property type="component" value="Unassembled WGS sequence"/>
</dbReference>
<name>A0A0D2I198_9BACT</name>
<accession>A0A0D2I198</accession>
<reference evidence="2 3" key="1">
    <citation type="journal article" date="2013" name="Proc. Natl. Acad. Sci. U.S.A.">
        <title>Candidate phylum TM6 genome recovered from a hospital sink biofilm provides genomic insights into this uncultivated phylum.</title>
        <authorList>
            <person name="McLean J.S."/>
            <person name="Lombardo M.J."/>
            <person name="Badger J.H."/>
            <person name="Edlund A."/>
            <person name="Novotny M."/>
            <person name="Yee-Greenbaum J."/>
            <person name="Vyahhi N."/>
            <person name="Hall A.P."/>
            <person name="Yang Y."/>
            <person name="Dupont C.L."/>
            <person name="Ziegler M.G."/>
            <person name="Chitsaz H."/>
            <person name="Allen A.E."/>
            <person name="Yooseph S."/>
            <person name="Tesler G."/>
            <person name="Pevzner P.A."/>
            <person name="Friedman R.M."/>
            <person name="Nealson K.H."/>
            <person name="Venter J.C."/>
            <person name="Lasken R.S."/>
        </authorList>
    </citation>
    <scope>NUCLEOTIDE SEQUENCE [LARGE SCALE GENOMIC DNA]</scope>
    <source>
        <strain evidence="2 3">TM6SC1</strain>
    </source>
</reference>
<organism evidence="2 3">
    <name type="scientific">candidate division TM6 bacterium JCVI TM6SC1</name>
    <dbReference type="NCBI Taxonomy" id="1306947"/>
    <lineage>
        <taxon>Bacteria</taxon>
        <taxon>Candidatus Babelota</taxon>
        <taxon>Vermiphilus</taxon>
    </lineage>
</organism>
<keyword evidence="3" id="KW-1185">Reference proteome</keyword>
<evidence type="ECO:0000256" key="1">
    <source>
        <dbReference type="SAM" id="SignalP"/>
    </source>
</evidence>
<feature type="signal peptide" evidence="1">
    <location>
        <begin position="1"/>
        <end position="23"/>
    </location>
</feature>
<gene>
    <name evidence="2" type="ORF">J120_04690</name>
</gene>
<feature type="chain" id="PRO_5002243750" description="Thyroglobulin type-1 domain-containing protein" evidence="1">
    <location>
        <begin position="24"/>
        <end position="105"/>
    </location>
</feature>
<dbReference type="EMBL" id="ARQD01000004">
    <property type="protein sequence ID" value="KIX85000.1"/>
    <property type="molecule type" value="Genomic_DNA"/>
</dbReference>
<comment type="caution">
    <text evidence="2">The sequence shown here is derived from an EMBL/GenBank/DDBJ whole genome shotgun (WGS) entry which is preliminary data.</text>
</comment>
<evidence type="ECO:0008006" key="4">
    <source>
        <dbReference type="Google" id="ProtNLM"/>
    </source>
</evidence>
<evidence type="ECO:0000313" key="3">
    <source>
        <dbReference type="Proteomes" id="UP000032214"/>
    </source>
</evidence>
<protein>
    <recommendedName>
        <fullName evidence="4">Thyroglobulin type-1 domain-containing protein</fullName>
    </recommendedName>
</protein>
<dbReference type="AlphaFoldDB" id="A0A0D2I198"/>
<proteinExistence type="predicted"/>